<evidence type="ECO:0000313" key="2">
    <source>
        <dbReference type="EMBL" id="KAG4418201.1"/>
    </source>
</evidence>
<keyword evidence="3" id="KW-1185">Reference proteome</keyword>
<feature type="region of interest" description="Disordered" evidence="1">
    <location>
        <begin position="205"/>
        <end position="234"/>
    </location>
</feature>
<feature type="compositionally biased region" description="Acidic residues" evidence="1">
    <location>
        <begin position="273"/>
        <end position="282"/>
    </location>
</feature>
<dbReference type="AlphaFoldDB" id="A0A8H7TEW5"/>
<dbReference type="Proteomes" id="UP000664132">
    <property type="component" value="Unassembled WGS sequence"/>
</dbReference>
<dbReference type="EMBL" id="JAFJYH010000134">
    <property type="protein sequence ID" value="KAG4418201.1"/>
    <property type="molecule type" value="Genomic_DNA"/>
</dbReference>
<feature type="region of interest" description="Disordered" evidence="1">
    <location>
        <begin position="138"/>
        <end position="160"/>
    </location>
</feature>
<protein>
    <submittedName>
        <fullName evidence="2">Uncharacterized protein</fullName>
    </submittedName>
</protein>
<comment type="caution">
    <text evidence="2">The sequence shown here is derived from an EMBL/GenBank/DDBJ whole genome shotgun (WGS) entry which is preliminary data.</text>
</comment>
<evidence type="ECO:0000313" key="3">
    <source>
        <dbReference type="Proteomes" id="UP000664132"/>
    </source>
</evidence>
<organism evidence="2 3">
    <name type="scientific">Cadophora malorum</name>
    <dbReference type="NCBI Taxonomy" id="108018"/>
    <lineage>
        <taxon>Eukaryota</taxon>
        <taxon>Fungi</taxon>
        <taxon>Dikarya</taxon>
        <taxon>Ascomycota</taxon>
        <taxon>Pezizomycotina</taxon>
        <taxon>Leotiomycetes</taxon>
        <taxon>Helotiales</taxon>
        <taxon>Ploettnerulaceae</taxon>
        <taxon>Cadophora</taxon>
    </lineage>
</organism>
<evidence type="ECO:0000256" key="1">
    <source>
        <dbReference type="SAM" id="MobiDB-lite"/>
    </source>
</evidence>
<accession>A0A8H7TEW5</accession>
<reference evidence="2" key="1">
    <citation type="submission" date="2021-02" db="EMBL/GenBank/DDBJ databases">
        <title>Genome sequence Cadophora malorum strain M34.</title>
        <authorList>
            <person name="Stefanovic E."/>
            <person name="Vu D."/>
            <person name="Scully C."/>
            <person name="Dijksterhuis J."/>
            <person name="Roader J."/>
            <person name="Houbraken J."/>
        </authorList>
    </citation>
    <scope>NUCLEOTIDE SEQUENCE</scope>
    <source>
        <strain evidence="2">M34</strain>
    </source>
</reference>
<gene>
    <name evidence="2" type="ORF">IFR04_008643</name>
</gene>
<dbReference type="OrthoDB" id="9988102at2759"/>
<feature type="region of interest" description="Disordered" evidence="1">
    <location>
        <begin position="266"/>
        <end position="288"/>
    </location>
</feature>
<feature type="compositionally biased region" description="Polar residues" evidence="1">
    <location>
        <begin position="361"/>
        <end position="374"/>
    </location>
</feature>
<feature type="region of interest" description="Disordered" evidence="1">
    <location>
        <begin position="355"/>
        <end position="374"/>
    </location>
</feature>
<name>A0A8H7TEW5_9HELO</name>
<proteinExistence type="predicted"/>
<sequence length="433" mass="47956">MAYGVELEHRWKCCYCGDNFKSTRYGEESEPCSWCGHSKCDDCTDFGLAQSADEGQQAESYQKVSLAGFSKEDSTTANSSRSRAQSEYLNLCRGMEEATASGKLGTPTDEHKVFPSHPEENKMSKFQASIVHASVPGITDTESSKSSKALGPEIPEESQEAARQILEYSVSGVTFFKPGSRIPNPSIIVDSKRLLDEFSVDLQNETLPSEEERASQGIRDSSASVPNRGGSEGQALGDELAEVRNLILGSQALRSLRDKIKIQAEMSSARNDDDQDAEEDLMESSTPSENVSTYRDVALFSSLLAWTRSNMTNTIPSGMKRIQWTCACAASLYDDYEELVPGAAANLEQYLRAASHRTHQPQDTGPNDQTQVPTQSRRFITRLCWNILGLISQKLQQRPHGELPSFELRSETTPNRRQLPTKLHHRGFSYSSA</sequence>
<feature type="region of interest" description="Disordered" evidence="1">
    <location>
        <begin position="402"/>
        <end position="433"/>
    </location>
</feature>